<feature type="domain" description="3-hydroxyisobutyrate dehydrogenase-like NAD-binding" evidence="7">
    <location>
        <begin position="156"/>
        <end position="270"/>
    </location>
</feature>
<keyword evidence="2" id="KW-0560">Oxidoreductase</keyword>
<evidence type="ECO:0000256" key="3">
    <source>
        <dbReference type="ARBA" id="ARBA00023027"/>
    </source>
</evidence>
<proteinExistence type="inferred from homology"/>
<dbReference type="PANTHER" id="PTHR43060">
    <property type="entry name" value="3-HYDROXYISOBUTYRATE DEHYDROGENASE-LIKE 1, MITOCHONDRIAL-RELATED"/>
    <property type="match status" value="1"/>
</dbReference>
<dbReference type="SUPFAM" id="SSF51735">
    <property type="entry name" value="NAD(P)-binding Rossmann-fold domains"/>
    <property type="match status" value="1"/>
</dbReference>
<feature type="active site" evidence="4">
    <location>
        <position position="162"/>
    </location>
</feature>
<dbReference type="SUPFAM" id="SSF48179">
    <property type="entry name" value="6-phosphogluconate dehydrogenase C-terminal domain-like"/>
    <property type="match status" value="1"/>
</dbReference>
<organism evidence="8 9">
    <name type="scientific">Pseudoclavibacter chungangensis</name>
    <dbReference type="NCBI Taxonomy" id="587635"/>
    <lineage>
        <taxon>Bacteria</taxon>
        <taxon>Bacillati</taxon>
        <taxon>Actinomycetota</taxon>
        <taxon>Actinomycetes</taxon>
        <taxon>Micrococcales</taxon>
        <taxon>Microbacteriaceae</taxon>
        <taxon>Pseudoclavibacter</taxon>
    </lineage>
</organism>
<name>A0A7J5BX20_9MICO</name>
<evidence type="ECO:0000259" key="6">
    <source>
        <dbReference type="Pfam" id="PF03446"/>
    </source>
</evidence>
<dbReference type="AlphaFoldDB" id="A0A7J5BX20"/>
<dbReference type="InterPro" id="IPR006115">
    <property type="entry name" value="6PGDH_NADP-bd"/>
</dbReference>
<dbReference type="Pfam" id="PF14833">
    <property type="entry name" value="NAD_binding_11"/>
    <property type="match status" value="1"/>
</dbReference>
<evidence type="ECO:0000256" key="4">
    <source>
        <dbReference type="PIRSR" id="PIRSR000103-1"/>
    </source>
</evidence>
<keyword evidence="9" id="KW-1185">Reference proteome</keyword>
<gene>
    <name evidence="8" type="ORF">F8O01_06475</name>
</gene>
<dbReference type="GO" id="GO:0051287">
    <property type="term" value="F:NAD binding"/>
    <property type="evidence" value="ECO:0007669"/>
    <property type="project" value="InterPro"/>
</dbReference>
<evidence type="ECO:0000256" key="1">
    <source>
        <dbReference type="ARBA" id="ARBA00009080"/>
    </source>
</evidence>
<feature type="domain" description="6-phosphogluconate dehydrogenase NADP-binding" evidence="6">
    <location>
        <begin position="1"/>
        <end position="150"/>
    </location>
</feature>
<dbReference type="Proteomes" id="UP000467240">
    <property type="component" value="Unassembled WGS sequence"/>
</dbReference>
<evidence type="ECO:0000313" key="8">
    <source>
        <dbReference type="EMBL" id="KAB1658050.1"/>
    </source>
</evidence>
<dbReference type="EMBL" id="WBJZ01000007">
    <property type="protein sequence ID" value="KAB1658050.1"/>
    <property type="molecule type" value="Genomic_DNA"/>
</dbReference>
<feature type="compositionally biased region" description="Basic and acidic residues" evidence="5">
    <location>
        <begin position="294"/>
        <end position="305"/>
    </location>
</feature>
<dbReference type="InterPro" id="IPR015815">
    <property type="entry name" value="HIBADH-related"/>
</dbReference>
<comment type="similarity">
    <text evidence="1">Belongs to the HIBADH-related family.</text>
</comment>
<evidence type="ECO:0000259" key="7">
    <source>
        <dbReference type="Pfam" id="PF14833"/>
    </source>
</evidence>
<dbReference type="GO" id="GO:0050661">
    <property type="term" value="F:NADP binding"/>
    <property type="evidence" value="ECO:0007669"/>
    <property type="project" value="InterPro"/>
</dbReference>
<feature type="region of interest" description="Disordered" evidence="5">
    <location>
        <begin position="282"/>
        <end position="305"/>
    </location>
</feature>
<evidence type="ECO:0000256" key="5">
    <source>
        <dbReference type="SAM" id="MobiDB-lite"/>
    </source>
</evidence>
<dbReference type="InterPro" id="IPR029154">
    <property type="entry name" value="HIBADH-like_NADP-bd"/>
</dbReference>
<dbReference type="PANTHER" id="PTHR43060:SF15">
    <property type="entry name" value="3-HYDROXYISOBUTYRATE DEHYDROGENASE-LIKE 1, MITOCHONDRIAL-RELATED"/>
    <property type="match status" value="1"/>
</dbReference>
<sequence length="305" mass="31244">MGRPMAGHLLDAHGALSVTGRTKRDDDPLLAAGATWVDTPRDLAARSDAVLLMLPDLPQVEDVLQGESGLLAGVTDPLLLLIGSTSSPTGVRELAARLADETDGRVHVVDCPVSGGEDGAKAGTLSIMLGGDADDAAEAARLLAPCGRPVHLGPLGAGEVAKACNQMVVSATILALGEASVLADRSGIDLDTLWGLLSGGYAGGVLLDSRREKLVTGDDSPSGVAKYMVKDLRFANDVAIATGTDAVLLPTLRAAFDELVERGYGDRDIAVTRRFVAERGAADVTPGASDEAGEPGHPDATAERA</sequence>
<evidence type="ECO:0000256" key="2">
    <source>
        <dbReference type="ARBA" id="ARBA00023002"/>
    </source>
</evidence>
<dbReference type="PIRSF" id="PIRSF000103">
    <property type="entry name" value="HIBADH"/>
    <property type="match status" value="1"/>
</dbReference>
<dbReference type="InterPro" id="IPR008927">
    <property type="entry name" value="6-PGluconate_DH-like_C_sf"/>
</dbReference>
<dbReference type="Gene3D" id="3.40.50.720">
    <property type="entry name" value="NAD(P)-binding Rossmann-like Domain"/>
    <property type="match status" value="1"/>
</dbReference>
<dbReference type="InterPro" id="IPR036291">
    <property type="entry name" value="NAD(P)-bd_dom_sf"/>
</dbReference>
<dbReference type="Pfam" id="PF03446">
    <property type="entry name" value="NAD_binding_2"/>
    <property type="match status" value="1"/>
</dbReference>
<comment type="caution">
    <text evidence="8">The sequence shown here is derived from an EMBL/GenBank/DDBJ whole genome shotgun (WGS) entry which is preliminary data.</text>
</comment>
<dbReference type="Gene3D" id="1.10.1040.10">
    <property type="entry name" value="N-(1-d-carboxylethyl)-l-norvaline Dehydrogenase, domain 2"/>
    <property type="match status" value="1"/>
</dbReference>
<keyword evidence="3" id="KW-0520">NAD</keyword>
<dbReference type="InterPro" id="IPR013328">
    <property type="entry name" value="6PGD_dom2"/>
</dbReference>
<reference evidence="8 9" key="1">
    <citation type="submission" date="2019-09" db="EMBL/GenBank/DDBJ databases">
        <title>Phylogeny of genus Pseudoclavibacter and closely related genus.</title>
        <authorList>
            <person name="Li Y."/>
        </authorList>
    </citation>
    <scope>NUCLEOTIDE SEQUENCE [LARGE SCALE GENOMIC DNA]</scope>
    <source>
        <strain evidence="8 9">DSM 23821</strain>
    </source>
</reference>
<accession>A0A7J5BX20</accession>
<protein>
    <submittedName>
        <fullName evidence="8">NAD(P)-dependent oxidoreductase</fullName>
    </submittedName>
</protein>
<dbReference type="OrthoDB" id="3185659at2"/>
<dbReference type="GO" id="GO:0016491">
    <property type="term" value="F:oxidoreductase activity"/>
    <property type="evidence" value="ECO:0007669"/>
    <property type="project" value="UniProtKB-KW"/>
</dbReference>
<evidence type="ECO:0000313" key="9">
    <source>
        <dbReference type="Proteomes" id="UP000467240"/>
    </source>
</evidence>